<feature type="compositionally biased region" description="Low complexity" evidence="1">
    <location>
        <begin position="10"/>
        <end position="19"/>
    </location>
</feature>
<dbReference type="EMBL" id="JPOX01000014">
    <property type="protein sequence ID" value="KFX47559.1"/>
    <property type="molecule type" value="Genomic_DNA"/>
</dbReference>
<feature type="compositionally biased region" description="Basic and acidic residues" evidence="1">
    <location>
        <begin position="709"/>
        <end position="718"/>
    </location>
</feature>
<feature type="region of interest" description="Disordered" evidence="1">
    <location>
        <begin position="575"/>
        <end position="781"/>
    </location>
</feature>
<protein>
    <submittedName>
        <fullName evidence="2">Uncharacterized protein</fullName>
    </submittedName>
</protein>
<accession>A0A093VC74</accession>
<organism evidence="2">
    <name type="scientific">Talaromyces marneffei PM1</name>
    <dbReference type="NCBI Taxonomy" id="1077442"/>
    <lineage>
        <taxon>Eukaryota</taxon>
        <taxon>Fungi</taxon>
        <taxon>Dikarya</taxon>
        <taxon>Ascomycota</taxon>
        <taxon>Pezizomycotina</taxon>
        <taxon>Eurotiomycetes</taxon>
        <taxon>Eurotiomycetidae</taxon>
        <taxon>Eurotiales</taxon>
        <taxon>Trichocomaceae</taxon>
        <taxon>Talaromyces</taxon>
        <taxon>Talaromyces sect. Talaromyces</taxon>
    </lineage>
</organism>
<reference evidence="2" key="1">
    <citation type="journal article" date="2014" name="PLoS Genet.">
        <title>Signature Gene Expression Reveals Novel Clues to the Molecular Mechanisms of Dimorphic Transition in Penicillium marneffei.</title>
        <authorList>
            <person name="Yang E."/>
            <person name="Wang G."/>
            <person name="Cai J."/>
            <person name="Woo P.C."/>
            <person name="Lau S.K."/>
            <person name="Yuen K.-Y."/>
            <person name="Chow W.-N."/>
            <person name="Lin X."/>
        </authorList>
    </citation>
    <scope>NUCLEOTIDE SEQUENCE [LARGE SCALE GENOMIC DNA]</scope>
    <source>
        <strain evidence="2">PM1</strain>
    </source>
</reference>
<evidence type="ECO:0000313" key="2">
    <source>
        <dbReference type="EMBL" id="KFX47559.1"/>
    </source>
</evidence>
<name>A0A093VC74_TALMA</name>
<feature type="compositionally biased region" description="Polar residues" evidence="1">
    <location>
        <begin position="456"/>
        <end position="467"/>
    </location>
</feature>
<evidence type="ECO:0000256" key="1">
    <source>
        <dbReference type="SAM" id="MobiDB-lite"/>
    </source>
</evidence>
<proteinExistence type="predicted"/>
<comment type="caution">
    <text evidence="2">The sequence shown here is derived from an EMBL/GenBank/DDBJ whole genome shotgun (WGS) entry which is preliminary data.</text>
</comment>
<feature type="compositionally biased region" description="Basic and acidic residues" evidence="1">
    <location>
        <begin position="628"/>
        <end position="644"/>
    </location>
</feature>
<feature type="region of interest" description="Disordered" evidence="1">
    <location>
        <begin position="418"/>
        <end position="523"/>
    </location>
</feature>
<dbReference type="HOGENOM" id="CLU_020037_0_0_1"/>
<feature type="compositionally biased region" description="Low complexity" evidence="1">
    <location>
        <begin position="750"/>
        <end position="768"/>
    </location>
</feature>
<gene>
    <name evidence="2" type="ORF">GQ26_0140150</name>
</gene>
<feature type="region of interest" description="Disordered" evidence="1">
    <location>
        <begin position="1"/>
        <end position="66"/>
    </location>
</feature>
<sequence>MSADLDGDSEMLSSSGSESPIGARTPTFDKPTELSPPGSQTASHHESFGGDSNTLGSGAGAGPSSSITSAFDKLAGDIKAAQGKDAPGASWNNQRAQEEFNRALESVVDRDFSLRIVPYHATLPLLILSLQQHKQHDGQLKEFHLTLDIPLAQVTVVNMEGVKMTGMAHTVVPTAQTVLPKLFIQITNQIDFAPTAPGKKSTLRSWERQPSTPFLARHKSRKIWKRFRKSMEAIRSRTVPSAAPSRIEESEYVNEISQSANAAYLRAVKRQRVLHAHTERGGSFLETKWELEIGRRKRKLVGHTGDEQFVANGQEDENEADGNITDQLLEEIPQSVGMSAAADSGDDEDTDQSAVISEIVDFAVDAQGGRVAAEVRELIAKKEPNLVRSALRMNSLDGEDAALLSEFLSRAQAKRAANAAMAGDNKSHARQKKEERQALSSPAVQSRRALEELDVNSPSIKPSTSTPVKAEKVPESPESPDAEGPTDIDQLTSSPTVARRRRSSRTKPTEQTRSLRPVVPNNIPVRRANGTEFVFLQRTEAQELALTTRKNTRRNKGNALLPRYLLQAIVKQERNDETTQPFAQMEGKSEPRQSRKHATGRKQVCWNEDKLVEYAPETGSSPATESPSPDKKKSSSSRREEHKSTSVTTHALPATPSKKVRRINMATSSTSMDDTARAISKPMPVGTPIPKRKKLTPRPKSTTTAAKTVEFRSGHSSRDTLPSAAAKTATKQMAPPAQHTASKMSGIPRSKALSKPSAPSTSTSTSSSGPIVKRVRARRAV</sequence>
<dbReference type="AlphaFoldDB" id="A0A093VC74"/>